<evidence type="ECO:0000313" key="2">
    <source>
        <dbReference type="Proteomes" id="UP000246078"/>
    </source>
</evidence>
<dbReference type="VEuPathDB" id="TriTrypDB:Tc_MARK_8567"/>
<reference evidence="1 2" key="1">
    <citation type="journal article" date="2018" name="Microb. Genom.">
        <title>Expanding an expanded genome: long-read sequencing of Trypanosoma cruzi.</title>
        <authorList>
            <person name="Berna L."/>
            <person name="Rodriguez M."/>
            <person name="Chiribao M.L."/>
            <person name="Parodi-Talice A."/>
            <person name="Pita S."/>
            <person name="Rijo G."/>
            <person name="Alvarez-Valin F."/>
            <person name="Robello C."/>
        </authorList>
    </citation>
    <scope>NUCLEOTIDE SEQUENCE [LARGE SCALE GENOMIC DNA]</scope>
    <source>
        <strain evidence="1 2">TCC</strain>
    </source>
</reference>
<dbReference type="InterPro" id="IPR035155">
    <property type="entry name" value="DUF5393"/>
</dbReference>
<organism evidence="1 2">
    <name type="scientific">Trypanosoma cruzi</name>
    <dbReference type="NCBI Taxonomy" id="5693"/>
    <lineage>
        <taxon>Eukaryota</taxon>
        <taxon>Discoba</taxon>
        <taxon>Euglenozoa</taxon>
        <taxon>Kinetoplastea</taxon>
        <taxon>Metakinetoplastina</taxon>
        <taxon>Trypanosomatida</taxon>
        <taxon>Trypanosomatidae</taxon>
        <taxon>Trypanosoma</taxon>
        <taxon>Schizotrypanum</taxon>
    </lineage>
</organism>
<sequence>MKTNSLADNRALLQVLSLSENTELTPTDILSCAIVGGVVGIFEDEKKRYVDSVLLPSSRDLTTLATFIAEGFFAPFLRSALGDHLPRYTIIAESGCFEALSLPVILFPDCFLLLPSPYVASPNNTTPPGFPLGGGAINVSLDGFSMASVSSVPTEVADVLQLHQHRSHVALLLLKNVNEILRDAEVWKLKISKEKMTAGISEMAAINAVMALFYEVKMLLLCCLVSSKKAYTVEKDFFTGSHNSAQKYFSELFSPDELCRIFDHKSRSSAEHVEKWYDAMMTTLIDGVSAQDSELQAYIHELQRSLAEDERRITGAPLYLLHRPHDAASTTLIHLACVHSELPSLELQPGEMFLLLDPLGESLLFDAEPSKLCTLLRRCALVKLTVTQLRDAERILSCSPWCELCDTVVESVQYHLNNDAFLSVVLEKNSSFLVKLVRWLRGMPAAEEDGTMVRSTETRQQEVLGVSMANHIIEYAIHFSSFGAAIAQFIREVVSCTEISEPQLHTWVDRSIIELENKPSAAVGLFALVVAFSLAQRGWDLPGATRESAIRLCTQHKQQPNCVTLLNLLRRHSQ</sequence>
<comment type="caution">
    <text evidence="1">The sequence shown here is derived from an EMBL/GenBank/DDBJ whole genome shotgun (WGS) entry which is preliminary data.</text>
</comment>
<proteinExistence type="predicted"/>
<dbReference type="VEuPathDB" id="TriTrypDB:BCY84_16220"/>
<name>A0A2V2WN65_TRYCR</name>
<dbReference type="VEuPathDB" id="TriTrypDB:TcCLB.504163.20"/>
<dbReference type="OrthoDB" id="250502at2759"/>
<dbReference type="OMA" id="ISTEQAY"/>
<dbReference type="VEuPathDB" id="TriTrypDB:TcYC6_0079530"/>
<evidence type="ECO:0000313" key="1">
    <source>
        <dbReference type="EMBL" id="PWV10011.1"/>
    </source>
</evidence>
<dbReference type="VEuPathDB" id="TriTrypDB:TcCL_ESM08231"/>
<dbReference type="AlphaFoldDB" id="A0A2V2WN65"/>
<dbReference type="VEuPathDB" id="TriTrypDB:ECC02_003916"/>
<protein>
    <submittedName>
        <fullName evidence="1">Uncharacterized protein</fullName>
    </submittedName>
</protein>
<gene>
    <name evidence="1" type="ORF">C3747_73g80</name>
</gene>
<dbReference type="VEuPathDB" id="TriTrypDB:C4B63_13g267"/>
<dbReference type="EMBL" id="PRFC01000073">
    <property type="protein sequence ID" value="PWV10011.1"/>
    <property type="molecule type" value="Genomic_DNA"/>
</dbReference>
<dbReference type="VEuPathDB" id="TriTrypDB:TcBrA4_0003050"/>
<dbReference type="Proteomes" id="UP000246078">
    <property type="component" value="Unassembled WGS sequence"/>
</dbReference>
<dbReference type="VEuPathDB" id="TriTrypDB:TCDM_01109"/>
<dbReference type="VEuPathDB" id="TriTrypDB:TCSYLVIO_010014"/>
<accession>A0A2V2WN65</accession>
<dbReference type="VEuPathDB" id="TriTrypDB:C3747_73g80"/>
<dbReference type="VEuPathDB" id="TriTrypDB:TcG_01259"/>
<dbReference type="Pfam" id="PF17371">
    <property type="entry name" value="DUF5393"/>
    <property type="match status" value="1"/>
</dbReference>